<evidence type="ECO:0000259" key="6">
    <source>
        <dbReference type="SMART" id="SM00487"/>
    </source>
</evidence>
<feature type="domain" description="Helicase ATP-binding" evidence="6">
    <location>
        <begin position="32"/>
        <end position="200"/>
    </location>
</feature>
<dbReference type="SUPFAM" id="SSF52540">
    <property type="entry name" value="P-loop containing nucleoside triphosphate hydrolases"/>
    <property type="match status" value="1"/>
</dbReference>
<dbReference type="Proteomes" id="UP000582837">
    <property type="component" value="Unassembled WGS sequence"/>
</dbReference>
<proteinExistence type="predicted"/>
<keyword evidence="1" id="KW-0547">Nucleotide-binding</keyword>
<name>A0A841GUN7_9BACT</name>
<dbReference type="InterPro" id="IPR014001">
    <property type="entry name" value="Helicase_ATP-bd"/>
</dbReference>
<dbReference type="RefSeq" id="WP_170031112.1">
    <property type="nucleotide sequence ID" value="NZ_JABDTL010000001.1"/>
</dbReference>
<dbReference type="GO" id="GO:0003723">
    <property type="term" value="F:RNA binding"/>
    <property type="evidence" value="ECO:0007669"/>
    <property type="project" value="TreeGrafter"/>
</dbReference>
<dbReference type="EMBL" id="JACHIA010000001">
    <property type="protein sequence ID" value="MBB6068753.1"/>
    <property type="molecule type" value="Genomic_DNA"/>
</dbReference>
<dbReference type="Gene3D" id="3.40.50.300">
    <property type="entry name" value="P-loop containing nucleotide triphosphate hydrolases"/>
    <property type="match status" value="2"/>
</dbReference>
<comment type="caution">
    <text evidence="7">The sequence shown here is derived from an EMBL/GenBank/DDBJ whole genome shotgun (WGS) entry which is preliminary data.</text>
</comment>
<organism evidence="7 8">
    <name type="scientific">Longimicrobium terrae</name>
    <dbReference type="NCBI Taxonomy" id="1639882"/>
    <lineage>
        <taxon>Bacteria</taxon>
        <taxon>Pseudomonadati</taxon>
        <taxon>Gemmatimonadota</taxon>
        <taxon>Longimicrobiia</taxon>
        <taxon>Longimicrobiales</taxon>
        <taxon>Longimicrobiaceae</taxon>
        <taxon>Longimicrobium</taxon>
    </lineage>
</organism>
<evidence type="ECO:0000256" key="1">
    <source>
        <dbReference type="ARBA" id="ARBA00022741"/>
    </source>
</evidence>
<dbReference type="PANTHER" id="PTHR18934">
    <property type="entry name" value="ATP-DEPENDENT RNA HELICASE"/>
    <property type="match status" value="1"/>
</dbReference>
<keyword evidence="4" id="KW-0067">ATP-binding</keyword>
<keyword evidence="3" id="KW-0347">Helicase</keyword>
<dbReference type="PANTHER" id="PTHR18934:SF91">
    <property type="entry name" value="PRE-MRNA-SPLICING FACTOR ATP-DEPENDENT RNA HELICASE PRP16"/>
    <property type="match status" value="1"/>
</dbReference>
<evidence type="ECO:0000313" key="8">
    <source>
        <dbReference type="Proteomes" id="UP000582837"/>
    </source>
</evidence>
<dbReference type="GO" id="GO:0016787">
    <property type="term" value="F:hydrolase activity"/>
    <property type="evidence" value="ECO:0007669"/>
    <property type="project" value="UniProtKB-KW"/>
</dbReference>
<dbReference type="GO" id="GO:0005524">
    <property type="term" value="F:ATP binding"/>
    <property type="evidence" value="ECO:0007669"/>
    <property type="project" value="UniProtKB-KW"/>
</dbReference>
<evidence type="ECO:0000313" key="7">
    <source>
        <dbReference type="EMBL" id="MBB6068753.1"/>
    </source>
</evidence>
<protein>
    <submittedName>
        <fullName evidence="7">Putative membrane protein YgcG</fullName>
    </submittedName>
</protein>
<dbReference type="InterPro" id="IPR027417">
    <property type="entry name" value="P-loop_NTPase"/>
</dbReference>
<keyword evidence="2" id="KW-0378">Hydrolase</keyword>
<feature type="compositionally biased region" description="Gly residues" evidence="5">
    <location>
        <begin position="845"/>
        <end position="871"/>
    </location>
</feature>
<feature type="region of interest" description="Disordered" evidence="5">
    <location>
        <begin position="836"/>
        <end position="903"/>
    </location>
</feature>
<dbReference type="SMART" id="SM00487">
    <property type="entry name" value="DEXDc"/>
    <property type="match status" value="1"/>
</dbReference>
<evidence type="ECO:0000256" key="5">
    <source>
        <dbReference type="SAM" id="MobiDB-lite"/>
    </source>
</evidence>
<gene>
    <name evidence="7" type="ORF">HNQ61_000364</name>
</gene>
<reference evidence="7 8" key="1">
    <citation type="submission" date="2020-08" db="EMBL/GenBank/DDBJ databases">
        <title>Genomic Encyclopedia of Type Strains, Phase IV (KMG-IV): sequencing the most valuable type-strain genomes for metagenomic binning, comparative biology and taxonomic classification.</title>
        <authorList>
            <person name="Goeker M."/>
        </authorList>
    </citation>
    <scope>NUCLEOTIDE SEQUENCE [LARGE SCALE GENOMIC DNA]</scope>
    <source>
        <strain evidence="7 8">DSM 29007</strain>
    </source>
</reference>
<dbReference type="AlphaFoldDB" id="A0A841GUN7"/>
<evidence type="ECO:0000256" key="2">
    <source>
        <dbReference type="ARBA" id="ARBA00022801"/>
    </source>
</evidence>
<evidence type="ECO:0000256" key="3">
    <source>
        <dbReference type="ARBA" id="ARBA00022806"/>
    </source>
</evidence>
<accession>A0A841GUN7</accession>
<evidence type="ECO:0000256" key="4">
    <source>
        <dbReference type="ARBA" id="ARBA00022840"/>
    </source>
</evidence>
<dbReference type="GO" id="GO:0004386">
    <property type="term" value="F:helicase activity"/>
    <property type="evidence" value="ECO:0007669"/>
    <property type="project" value="UniProtKB-KW"/>
</dbReference>
<sequence length="903" mass="99497">MVEVASTPPSERYPGRPDEGRIVVIAPTRAACETIELGVQLTGVDTIMQREHGEEIRQLARSGRGFGIMAGTGTGKTLAIRPIAQEILGTQELRVGVVNREREATPETPSWNVVIVTTGIARRWLQDSLIDSNDVVIVDEIHQTSAELELCLALAKRAGCRFIWLSATVDPTFYSNYLNSAAVIESSAFDPAMAADVRISNTSDPVSFLGDRFMRHVVKNKRGVAVFVPTRAGTERIAKEVSDRWREVLTEFYHGGEPVAKLRPFLEDEGAPHPFVLGMTAAGQSALNLRGLDTVVIEDAQFTTLVKKGKSVLTRMPLGANEILQMAGRVHGRVPNGEVWILSERNIDFFALRPTEPHFQLAGDPERVAMTCADMGVRADDLDLPVPLDRIAYARSLELLTTRGIIAEGRLTRYGREVEVLPVDRAYGELLVQADEHLVPVVATCASIESLHRMLRQQDNDIGQYVVPGSDHLTAYAIYRDALEQTGTLGTVYGLPRHIFDPQALEQWAEERGVMMRSIEDAALAIASIYRGMDLELPRKMPKLNASLIRDWQSLVARLMPFSLVIDEETAWGEEVSVSKTSVAGAYGAVAGEIVYFADKMGRARGSISGTQLPHDLIWEFAAPGDAQVVYDNAHRRAPLRLRRERAFHGFVLENQDEAIDRFPRGQEDECRKVLAQAMVTGQAYHRDLAASREAIHELRDVYRRSAGRTPGMNEQALTDYLSSRLAGVNSYSEFLETPLRINADELVPAAERARWMALPGSIELDGREYPLNYAFEGDEAVVRVQIPAKFLNHLDEAHLPELDRPLHFTVTRGKRDSIRASSLAEARRLVEEAFAAERAERPAEGGGRGGGGGPRRGGQRGSGGPRGAGGSEEPQRGRGQGRNKKHKPGPPKGGAKRKRPRS</sequence>
<feature type="compositionally biased region" description="Basic residues" evidence="5">
    <location>
        <begin position="880"/>
        <end position="903"/>
    </location>
</feature>
<keyword evidence="8" id="KW-1185">Reference proteome</keyword>